<evidence type="ECO:0000313" key="6">
    <source>
        <dbReference type="Proteomes" id="UP000051887"/>
    </source>
</evidence>
<dbReference type="Pfam" id="PF13649">
    <property type="entry name" value="Methyltransf_25"/>
    <property type="match status" value="1"/>
</dbReference>
<dbReference type="EMBL" id="CYSB01000010">
    <property type="protein sequence ID" value="CUH64433.1"/>
    <property type="molecule type" value="Genomic_DNA"/>
</dbReference>
<dbReference type="InterPro" id="IPR029063">
    <property type="entry name" value="SAM-dependent_MTases_sf"/>
</dbReference>
<dbReference type="Proteomes" id="UP000051887">
    <property type="component" value="Unassembled WGS sequence"/>
</dbReference>
<feature type="domain" description="Methyltransferase" evidence="2">
    <location>
        <begin position="49"/>
        <end position="142"/>
    </location>
</feature>
<dbReference type="SUPFAM" id="SSF53335">
    <property type="entry name" value="S-adenosyl-L-methionine-dependent methyltransferases"/>
    <property type="match status" value="1"/>
</dbReference>
<dbReference type="GO" id="GO:0032259">
    <property type="term" value="P:methylation"/>
    <property type="evidence" value="ECO:0007669"/>
    <property type="project" value="UniProtKB-KW"/>
</dbReference>
<evidence type="ECO:0000259" key="2">
    <source>
        <dbReference type="Pfam" id="PF13649"/>
    </source>
</evidence>
<keyword evidence="5" id="KW-1185">Reference proteome</keyword>
<evidence type="ECO:0000313" key="3">
    <source>
        <dbReference type="EMBL" id="CUH64433.1"/>
    </source>
</evidence>
<evidence type="ECO:0000313" key="5">
    <source>
        <dbReference type="Proteomes" id="UP000051086"/>
    </source>
</evidence>
<reference evidence="3 5" key="1">
    <citation type="submission" date="2015-09" db="EMBL/GenBank/DDBJ databases">
        <authorList>
            <person name="Rodrigo-Torres L."/>
            <person name="Arahal D.R."/>
        </authorList>
    </citation>
    <scope>NUCLEOTIDE SEQUENCE [LARGE SCALE GENOMIC DNA]</scope>
    <source>
        <strain evidence="3 5">CECT 5118</strain>
    </source>
</reference>
<dbReference type="EC" id="2.1.1.164" evidence="4"/>
<reference evidence="4 6" key="2">
    <citation type="submission" date="2015-09" db="EMBL/GenBank/DDBJ databases">
        <authorList>
            <consortium name="Swine Surveillance"/>
        </authorList>
    </citation>
    <scope>NUCLEOTIDE SEQUENCE [LARGE SCALE GENOMIC DNA]</scope>
    <source>
        <strain evidence="4 6">5120</strain>
    </source>
</reference>
<name>A0A0P1FZF6_9RHOB</name>
<dbReference type="Gene3D" id="3.40.50.150">
    <property type="entry name" value="Vaccinia Virus protein VP39"/>
    <property type="match status" value="1"/>
</dbReference>
<dbReference type="AlphaFoldDB" id="A0A0P1FZF6"/>
<proteinExistence type="predicted"/>
<evidence type="ECO:0000256" key="1">
    <source>
        <dbReference type="ARBA" id="ARBA00022679"/>
    </source>
</evidence>
<protein>
    <submittedName>
        <fullName evidence="4">Demethylrebeccamycin-D-glucose O-methyltransferase</fullName>
        <ecNumber evidence="4">2.1.1.164</ecNumber>
    </submittedName>
</protein>
<dbReference type="PANTHER" id="PTHR43861">
    <property type="entry name" value="TRANS-ACONITATE 2-METHYLTRANSFERASE-RELATED"/>
    <property type="match status" value="1"/>
</dbReference>
<gene>
    <name evidence="4" type="primary">rebM</name>
    <name evidence="3" type="ORF">TL5118_00882</name>
    <name evidence="4" type="ORF">TL5120_04175</name>
</gene>
<keyword evidence="4" id="KW-0489">Methyltransferase</keyword>
<keyword evidence="1 4" id="KW-0808">Transferase</keyword>
<organism evidence="4 6">
    <name type="scientific">Thalassovita autumnalis</name>
    <dbReference type="NCBI Taxonomy" id="2072972"/>
    <lineage>
        <taxon>Bacteria</taxon>
        <taxon>Pseudomonadati</taxon>
        <taxon>Pseudomonadota</taxon>
        <taxon>Alphaproteobacteria</taxon>
        <taxon>Rhodobacterales</taxon>
        <taxon>Roseobacteraceae</taxon>
        <taxon>Thalassovita</taxon>
    </lineage>
</organism>
<dbReference type="EMBL" id="CYSC01000047">
    <property type="protein sequence ID" value="CUH74355.1"/>
    <property type="molecule type" value="Genomic_DNA"/>
</dbReference>
<sequence>MTAQMTNQKTAKFWDNVADGYVKSKIGDMAAYEYTLERSASYMKATDEVLELGCGTGMTAVRLAPHVARFTGSDVSEGMLKHCRARAEEAGAENLTFTQAMVGDQTFKGQQFDVVMAHSLLHLLPDLEQRLTDIRDLVKPGGLLISKTVCLGEGRSLKARGIRMLIPMMQMVGKAPYVNSISVSELEGLLTWAGFKIVESGNFPNKVPPARYLVARKI</sequence>
<accession>A0A0P1FZF6</accession>
<dbReference type="CDD" id="cd02440">
    <property type="entry name" value="AdoMet_MTases"/>
    <property type="match status" value="1"/>
</dbReference>
<dbReference type="GO" id="GO:0102082">
    <property type="term" value="F:demethylrebeccamycin--D-glucose O-methyltransferase activity"/>
    <property type="evidence" value="ECO:0007669"/>
    <property type="project" value="UniProtKB-EC"/>
</dbReference>
<dbReference type="InterPro" id="IPR041698">
    <property type="entry name" value="Methyltransf_25"/>
</dbReference>
<evidence type="ECO:0000313" key="4">
    <source>
        <dbReference type="EMBL" id="CUH74355.1"/>
    </source>
</evidence>
<dbReference type="Proteomes" id="UP000051086">
    <property type="component" value="Unassembled WGS sequence"/>
</dbReference>